<dbReference type="GO" id="GO:0016787">
    <property type="term" value="F:hydrolase activity"/>
    <property type="evidence" value="ECO:0007669"/>
    <property type="project" value="UniProtKB-KW"/>
</dbReference>
<keyword evidence="5" id="KW-0611">Plant defense</keyword>
<dbReference type="GO" id="GO:0006629">
    <property type="term" value="P:lipid metabolic process"/>
    <property type="evidence" value="ECO:0007669"/>
    <property type="project" value="InterPro"/>
</dbReference>
<dbReference type="GO" id="GO:0005737">
    <property type="term" value="C:cytoplasm"/>
    <property type="evidence" value="ECO:0007669"/>
    <property type="project" value="UniProtKB-SubCell"/>
</dbReference>
<dbReference type="Pfam" id="PF18117">
    <property type="entry name" value="EDS1_EP"/>
    <property type="match status" value="1"/>
</dbReference>
<dbReference type="InterPro" id="IPR041266">
    <property type="entry name" value="EDS1_EP"/>
</dbReference>
<gene>
    <name evidence="9" type="ORF">Bca52824_022905</name>
</gene>
<evidence type="ECO:0000259" key="7">
    <source>
        <dbReference type="Pfam" id="PF01764"/>
    </source>
</evidence>
<dbReference type="Pfam" id="PF01764">
    <property type="entry name" value="Lipase_3"/>
    <property type="match status" value="1"/>
</dbReference>
<protein>
    <submittedName>
        <fullName evidence="9">Uncharacterized protein</fullName>
    </submittedName>
</protein>
<dbReference type="OrthoDB" id="426718at2759"/>
<keyword evidence="4" id="KW-0378">Hydrolase</keyword>
<comment type="subcellular location">
    <subcellularLocation>
        <location evidence="2">Cytoplasm</location>
    </subcellularLocation>
    <subcellularLocation>
        <location evidence="1">Nucleus</location>
    </subcellularLocation>
</comment>
<evidence type="ECO:0000256" key="2">
    <source>
        <dbReference type="ARBA" id="ARBA00004496"/>
    </source>
</evidence>
<sequence>MALEALAGININALIATSWKASTKDYTNDHFHQEVEGDKIFFAFRPSFLEKDLFDPENASPFGETEMKQFPCMRSFSSDVAAWATVNEAFLKNLRVIISTLFPVSVKAVVDSKRSRRIVFTGHSSGGATAILATVCGGLTDFPLPEPLCVTFGAPLVGDNVFKHALGRENWSRFFVNFVTTFDIVPRIMLAPKASTKQALPRVLSQLDPRDGNQGNDQTIAGFYATVMKDVETAARQAACELIGDGGNAFLETFSSFLELSPYRPAGTFVFSTGTRLVAMNNSDVVLQILFYASQSINEQELSQRPYQCIRDHHSYEEMLHPMEIKVVNYLDMDESALIDLGLSTSAARECVRVAFGAENKRVNQTKIETNKQSKIEEKLKSIDEYKLKCQAPPAKGYYDSFKQSDEHDDFDANVIRAKLAGSFDDVLGLLKKGQLPDEFEGSSVWIDLVTRYRRLMEPLDIANYHRHLKNEDTGRYMEKGRPKRYKHAQRLYEHGLMKAGRTAEEIRRSDCGSCFWAEVEELRGKKYDEAKVKKLEEHLEGWIRDEEVDKHIFLEGSTFRKWWHSLPEVHRSGSSLRVLMG</sequence>
<dbReference type="GO" id="GO:0006952">
    <property type="term" value="P:defense response"/>
    <property type="evidence" value="ECO:0007669"/>
    <property type="project" value="UniProtKB-KW"/>
</dbReference>
<dbReference type="GO" id="GO:0005634">
    <property type="term" value="C:nucleus"/>
    <property type="evidence" value="ECO:0007669"/>
    <property type="project" value="UniProtKB-SubCell"/>
</dbReference>
<evidence type="ECO:0000313" key="10">
    <source>
        <dbReference type="Proteomes" id="UP000886595"/>
    </source>
</evidence>
<evidence type="ECO:0000256" key="5">
    <source>
        <dbReference type="ARBA" id="ARBA00022821"/>
    </source>
</evidence>
<dbReference type="SUPFAM" id="SSF53474">
    <property type="entry name" value="alpha/beta-Hydrolases"/>
    <property type="match status" value="1"/>
</dbReference>
<organism evidence="9 10">
    <name type="scientific">Brassica carinata</name>
    <name type="common">Ethiopian mustard</name>
    <name type="synonym">Abyssinian cabbage</name>
    <dbReference type="NCBI Taxonomy" id="52824"/>
    <lineage>
        <taxon>Eukaryota</taxon>
        <taxon>Viridiplantae</taxon>
        <taxon>Streptophyta</taxon>
        <taxon>Embryophyta</taxon>
        <taxon>Tracheophyta</taxon>
        <taxon>Spermatophyta</taxon>
        <taxon>Magnoliopsida</taxon>
        <taxon>eudicotyledons</taxon>
        <taxon>Gunneridae</taxon>
        <taxon>Pentapetalae</taxon>
        <taxon>rosids</taxon>
        <taxon>malvids</taxon>
        <taxon>Brassicales</taxon>
        <taxon>Brassicaceae</taxon>
        <taxon>Brassiceae</taxon>
        <taxon>Brassica</taxon>
    </lineage>
</organism>
<dbReference type="PANTHER" id="PTHR47090">
    <property type="entry name" value="PROTEIN EDS1-RELATED"/>
    <property type="match status" value="1"/>
</dbReference>
<proteinExistence type="predicted"/>
<feature type="domain" description="EDS1 EP" evidence="8">
    <location>
        <begin position="382"/>
        <end position="571"/>
    </location>
</feature>
<dbReference type="PANTHER" id="PTHR47090:SF2">
    <property type="entry name" value="PROTEIN EDS1-RELATED"/>
    <property type="match status" value="1"/>
</dbReference>
<evidence type="ECO:0000256" key="4">
    <source>
        <dbReference type="ARBA" id="ARBA00022801"/>
    </source>
</evidence>
<reference evidence="9 10" key="1">
    <citation type="submission" date="2020-02" db="EMBL/GenBank/DDBJ databases">
        <authorList>
            <person name="Ma Q."/>
            <person name="Huang Y."/>
            <person name="Song X."/>
            <person name="Pei D."/>
        </authorList>
    </citation>
    <scope>NUCLEOTIDE SEQUENCE [LARGE SCALE GENOMIC DNA]</scope>
    <source>
        <strain evidence="9">Sxm20200214</strain>
        <tissue evidence="9">Leaf</tissue>
    </source>
</reference>
<feature type="domain" description="Fungal lipase-type" evidence="7">
    <location>
        <begin position="79"/>
        <end position="190"/>
    </location>
</feature>
<dbReference type="EMBL" id="JAAMPC010000005">
    <property type="protein sequence ID" value="KAG2311348.1"/>
    <property type="molecule type" value="Genomic_DNA"/>
</dbReference>
<accession>A0A8X8ATX5</accession>
<keyword evidence="3" id="KW-0963">Cytoplasm</keyword>
<keyword evidence="10" id="KW-1185">Reference proteome</keyword>
<evidence type="ECO:0000256" key="3">
    <source>
        <dbReference type="ARBA" id="ARBA00022490"/>
    </source>
</evidence>
<evidence type="ECO:0000313" key="9">
    <source>
        <dbReference type="EMBL" id="KAG2311348.1"/>
    </source>
</evidence>
<evidence type="ECO:0000259" key="8">
    <source>
        <dbReference type="Pfam" id="PF18117"/>
    </source>
</evidence>
<name>A0A8X8ATX5_BRACI</name>
<dbReference type="Proteomes" id="UP000886595">
    <property type="component" value="Unassembled WGS sequence"/>
</dbReference>
<evidence type="ECO:0000256" key="6">
    <source>
        <dbReference type="ARBA" id="ARBA00023242"/>
    </source>
</evidence>
<dbReference type="InterPro" id="IPR029058">
    <property type="entry name" value="AB_hydrolase_fold"/>
</dbReference>
<dbReference type="Gene3D" id="3.40.50.1820">
    <property type="entry name" value="alpha/beta hydrolase"/>
    <property type="match status" value="1"/>
</dbReference>
<evidence type="ECO:0000256" key="1">
    <source>
        <dbReference type="ARBA" id="ARBA00004123"/>
    </source>
</evidence>
<dbReference type="InterPro" id="IPR044214">
    <property type="entry name" value="EDS1-like"/>
</dbReference>
<keyword evidence="6" id="KW-0539">Nucleus</keyword>
<dbReference type="InterPro" id="IPR002921">
    <property type="entry name" value="Fungal_lipase-type"/>
</dbReference>
<comment type="caution">
    <text evidence="9">The sequence shown here is derived from an EMBL/GenBank/DDBJ whole genome shotgun (WGS) entry which is preliminary data.</text>
</comment>
<dbReference type="AlphaFoldDB" id="A0A8X8ATX5"/>